<gene>
    <name evidence="7" type="ORF">E0Z10_g2801</name>
</gene>
<dbReference type="PANTHER" id="PTHR12197">
    <property type="entry name" value="HISTONE-LYSINE N-METHYLTRANSFERASE SMYD"/>
    <property type="match status" value="1"/>
</dbReference>
<evidence type="ECO:0000256" key="1">
    <source>
        <dbReference type="ARBA" id="ARBA00022723"/>
    </source>
</evidence>
<evidence type="ECO:0000313" key="8">
    <source>
        <dbReference type="Proteomes" id="UP000297716"/>
    </source>
</evidence>
<reference evidence="7 8" key="1">
    <citation type="submission" date="2019-03" db="EMBL/GenBank/DDBJ databases">
        <title>Draft genome sequence of Xylaria hypoxylon DSM 108379, a ubiquitous saprotrophic-parasitic fungi on hardwood.</title>
        <authorList>
            <person name="Buettner E."/>
            <person name="Leonhardt S."/>
            <person name="Gebauer A.M."/>
            <person name="Liers C."/>
            <person name="Hofrichter M."/>
            <person name="Kellner H."/>
        </authorList>
    </citation>
    <scope>NUCLEOTIDE SEQUENCE [LARGE SCALE GENOMIC DNA]</scope>
    <source>
        <strain evidence="7 8">DSM 108379</strain>
    </source>
</reference>
<dbReference type="Pfam" id="PF01753">
    <property type="entry name" value="zf-MYND"/>
    <property type="match status" value="1"/>
</dbReference>
<feature type="domain" description="SET" evidence="5">
    <location>
        <begin position="6"/>
        <end position="254"/>
    </location>
</feature>
<dbReference type="Gene3D" id="2.170.270.10">
    <property type="entry name" value="SET domain"/>
    <property type="match status" value="1"/>
</dbReference>
<dbReference type="OrthoDB" id="265717at2759"/>
<keyword evidence="2 4" id="KW-0863">Zinc-finger</keyword>
<evidence type="ECO:0000256" key="3">
    <source>
        <dbReference type="ARBA" id="ARBA00022833"/>
    </source>
</evidence>
<sequence length="532" mass="58817">MLVLPEGLALKGASAAPRGRGIVTARVFQAGDVIATFKSPSIAIPDSPHLSKTCSGCLLPSTPGSDPPSSSQPPRAVRACTGCRTVAYCSPACQKLDWTVGCHKAECKVFKRVRAEGHDFLPTPVRALVQVLLRPDMGEAMTEMEGHVDRFRRESSKLWADMELQAIAALHYLGREANVKSLPEAIEILCKSQVNSFNRLDEDVEQTGLFMNPSLAMVNHSCTPNAFVQFIGRQAVLHAYQEIKKDEEVEISYIDCNLHLSQRQEELKTRYHFTCNCPRSPEVQNLQDSQGPSLSTKELLSTTIEDIYPWCSKPLLGLSEPDKQKQLRRRWTACKPLRDSRAPANAIEPLPHILAEASNYFGEHGNFAYSLSISSFLATRVNPYKAAAPFAPQRVKGLLMVAKLLKYITPADLDSSSGGTKTLTSGKSLWGGISKVLGKMDQATTCQILLELVVLYAPAAHSKEWAVFLEAEGLLVDIQTLQGREMEEAFVKALMRNSNGAEERRFFEHCVLRPLRELSAFCFDIMDSEFGS</sequence>
<dbReference type="Proteomes" id="UP000297716">
    <property type="component" value="Unassembled WGS sequence"/>
</dbReference>
<dbReference type="Gene3D" id="6.10.140.2220">
    <property type="match status" value="1"/>
</dbReference>
<dbReference type="SMART" id="SM00317">
    <property type="entry name" value="SET"/>
    <property type="match status" value="1"/>
</dbReference>
<dbReference type="InterPro" id="IPR046341">
    <property type="entry name" value="SET_dom_sf"/>
</dbReference>
<comment type="caution">
    <text evidence="7">The sequence shown here is derived from an EMBL/GenBank/DDBJ whole genome shotgun (WGS) entry which is preliminary data.</text>
</comment>
<dbReference type="SUPFAM" id="SSF82199">
    <property type="entry name" value="SET domain"/>
    <property type="match status" value="1"/>
</dbReference>
<keyword evidence="3" id="KW-0862">Zinc</keyword>
<dbReference type="InterPro" id="IPR001214">
    <property type="entry name" value="SET_dom"/>
</dbReference>
<protein>
    <submittedName>
        <fullName evidence="7">Uncharacterized protein</fullName>
    </submittedName>
</protein>
<keyword evidence="1" id="KW-0479">Metal-binding</keyword>
<dbReference type="InterPro" id="IPR050869">
    <property type="entry name" value="H3K4_H4K5_MeTrfase"/>
</dbReference>
<dbReference type="GO" id="GO:0008270">
    <property type="term" value="F:zinc ion binding"/>
    <property type="evidence" value="ECO:0007669"/>
    <property type="project" value="UniProtKB-KW"/>
</dbReference>
<evidence type="ECO:0000256" key="4">
    <source>
        <dbReference type="PROSITE-ProRule" id="PRU00134"/>
    </source>
</evidence>
<dbReference type="InterPro" id="IPR002893">
    <property type="entry name" value="Znf_MYND"/>
</dbReference>
<evidence type="ECO:0000313" key="7">
    <source>
        <dbReference type="EMBL" id="TGJ85927.1"/>
    </source>
</evidence>
<dbReference type="PROSITE" id="PS50280">
    <property type="entry name" value="SET"/>
    <property type="match status" value="1"/>
</dbReference>
<name>A0A4Z0YQ23_9PEZI</name>
<dbReference type="PROSITE" id="PS50865">
    <property type="entry name" value="ZF_MYND_2"/>
    <property type="match status" value="1"/>
</dbReference>
<dbReference type="Pfam" id="PF00856">
    <property type="entry name" value="SET"/>
    <property type="match status" value="1"/>
</dbReference>
<accession>A0A4Z0YQ23</accession>
<evidence type="ECO:0000256" key="2">
    <source>
        <dbReference type="ARBA" id="ARBA00022771"/>
    </source>
</evidence>
<dbReference type="EMBL" id="SKBN01000036">
    <property type="protein sequence ID" value="TGJ85927.1"/>
    <property type="molecule type" value="Genomic_DNA"/>
</dbReference>
<organism evidence="7 8">
    <name type="scientific">Xylaria hypoxylon</name>
    <dbReference type="NCBI Taxonomy" id="37992"/>
    <lineage>
        <taxon>Eukaryota</taxon>
        <taxon>Fungi</taxon>
        <taxon>Dikarya</taxon>
        <taxon>Ascomycota</taxon>
        <taxon>Pezizomycotina</taxon>
        <taxon>Sordariomycetes</taxon>
        <taxon>Xylariomycetidae</taxon>
        <taxon>Xylariales</taxon>
        <taxon>Xylariaceae</taxon>
        <taxon>Xylaria</taxon>
    </lineage>
</organism>
<evidence type="ECO:0000259" key="5">
    <source>
        <dbReference type="PROSITE" id="PS50280"/>
    </source>
</evidence>
<dbReference type="STRING" id="37992.A0A4Z0YQ23"/>
<dbReference type="Gene3D" id="1.10.220.160">
    <property type="match status" value="1"/>
</dbReference>
<dbReference type="PANTHER" id="PTHR12197:SF251">
    <property type="entry name" value="EG:BACR7C10.4 PROTEIN"/>
    <property type="match status" value="1"/>
</dbReference>
<feature type="domain" description="MYND-type" evidence="6">
    <location>
        <begin position="54"/>
        <end position="107"/>
    </location>
</feature>
<dbReference type="GO" id="GO:0005634">
    <property type="term" value="C:nucleus"/>
    <property type="evidence" value="ECO:0007669"/>
    <property type="project" value="TreeGrafter"/>
</dbReference>
<keyword evidence="8" id="KW-1185">Reference proteome</keyword>
<dbReference type="AlphaFoldDB" id="A0A4Z0YQ23"/>
<proteinExistence type="predicted"/>
<evidence type="ECO:0000259" key="6">
    <source>
        <dbReference type="PROSITE" id="PS50865"/>
    </source>
</evidence>